<comment type="caution">
    <text evidence="2">The sequence shown here is derived from an EMBL/GenBank/DDBJ whole genome shotgun (WGS) entry which is preliminary data.</text>
</comment>
<sequence length="60" mass="7001">MNGMSIAYISKLLGHSDIRTTQIYLKVETLELKNELAQKHPRLTFEKQLQNTKEVEKNEV</sequence>
<proteinExistence type="predicted"/>
<dbReference type="EMBL" id="BART01007662">
    <property type="protein sequence ID" value="GAG61347.1"/>
    <property type="molecule type" value="Genomic_DNA"/>
</dbReference>
<dbReference type="InterPro" id="IPR013762">
    <property type="entry name" value="Integrase-like_cat_sf"/>
</dbReference>
<dbReference type="GO" id="GO:0003677">
    <property type="term" value="F:DNA binding"/>
    <property type="evidence" value="ECO:0007669"/>
    <property type="project" value="InterPro"/>
</dbReference>
<reference evidence="2" key="1">
    <citation type="journal article" date="2014" name="Front. Microbiol.">
        <title>High frequency of phylogenetically diverse reductive dehalogenase-homologous genes in deep subseafloor sedimentary metagenomes.</title>
        <authorList>
            <person name="Kawai M."/>
            <person name="Futagami T."/>
            <person name="Toyoda A."/>
            <person name="Takaki Y."/>
            <person name="Nishi S."/>
            <person name="Hori S."/>
            <person name="Arai W."/>
            <person name="Tsubouchi T."/>
            <person name="Morono Y."/>
            <person name="Uchiyama I."/>
            <person name="Ito T."/>
            <person name="Fujiyama A."/>
            <person name="Inagaki F."/>
            <person name="Takami H."/>
        </authorList>
    </citation>
    <scope>NUCLEOTIDE SEQUENCE</scope>
    <source>
        <strain evidence="2">Expedition CK06-06</strain>
    </source>
</reference>
<dbReference type="GO" id="GO:0015074">
    <property type="term" value="P:DNA integration"/>
    <property type="evidence" value="ECO:0007669"/>
    <property type="project" value="InterPro"/>
</dbReference>
<gene>
    <name evidence="2" type="ORF">S01H4_17400</name>
</gene>
<evidence type="ECO:0008006" key="3">
    <source>
        <dbReference type="Google" id="ProtNLM"/>
    </source>
</evidence>
<protein>
    <recommendedName>
        <fullName evidence="3">Tyr recombinase domain-containing protein</fullName>
    </recommendedName>
</protein>
<evidence type="ECO:0000313" key="2">
    <source>
        <dbReference type="EMBL" id="GAG61347.1"/>
    </source>
</evidence>
<dbReference type="GO" id="GO:0006310">
    <property type="term" value="P:DNA recombination"/>
    <property type="evidence" value="ECO:0007669"/>
    <property type="project" value="UniProtKB-KW"/>
</dbReference>
<dbReference type="AlphaFoldDB" id="X0ZTK1"/>
<name>X0ZTK1_9ZZZZ</name>
<dbReference type="Gene3D" id="1.10.443.10">
    <property type="entry name" value="Intergrase catalytic core"/>
    <property type="match status" value="1"/>
</dbReference>
<keyword evidence="1" id="KW-0233">DNA recombination</keyword>
<organism evidence="2">
    <name type="scientific">marine sediment metagenome</name>
    <dbReference type="NCBI Taxonomy" id="412755"/>
    <lineage>
        <taxon>unclassified sequences</taxon>
        <taxon>metagenomes</taxon>
        <taxon>ecological metagenomes</taxon>
    </lineage>
</organism>
<dbReference type="InterPro" id="IPR011010">
    <property type="entry name" value="DNA_brk_join_enz"/>
</dbReference>
<evidence type="ECO:0000256" key="1">
    <source>
        <dbReference type="ARBA" id="ARBA00023172"/>
    </source>
</evidence>
<dbReference type="SUPFAM" id="SSF56349">
    <property type="entry name" value="DNA breaking-rejoining enzymes"/>
    <property type="match status" value="1"/>
</dbReference>
<accession>X0ZTK1</accession>